<dbReference type="InterPro" id="IPR011990">
    <property type="entry name" value="TPR-like_helical_dom_sf"/>
</dbReference>
<dbReference type="Gene3D" id="3.90.550.10">
    <property type="entry name" value="Spore Coat Polysaccharide Biosynthesis Protein SpsA, Chain A"/>
    <property type="match status" value="1"/>
</dbReference>
<dbReference type="CDD" id="cd02511">
    <property type="entry name" value="Beta4Glucosyltransferase"/>
    <property type="match status" value="1"/>
</dbReference>
<dbReference type="InterPro" id="IPR029044">
    <property type="entry name" value="Nucleotide-diphossugar_trans"/>
</dbReference>
<keyword evidence="4" id="KW-1185">Reference proteome</keyword>
<feature type="repeat" description="TPR" evidence="1">
    <location>
        <begin position="319"/>
        <end position="352"/>
    </location>
</feature>
<dbReference type="PANTHER" id="PTHR43630">
    <property type="entry name" value="POLY-BETA-1,6-N-ACETYL-D-GLUCOSAMINE SYNTHASE"/>
    <property type="match status" value="1"/>
</dbReference>
<dbReference type="RefSeq" id="WP_174881500.1">
    <property type="nucleotide sequence ID" value="NZ_CADEPK010000364.1"/>
</dbReference>
<sequence>MEKFISLCMIVKNEEKVIERCLSSVAHLVDEIIVVDTGSTDRTKEIVSKYTSHIYDFKWIEDFSAARNFAASKATGKWILVLDADEYVDEENFQVFLTDLRNENDDYDAYYAKILNFAGSFGETLVQNYHDRIYKNNGKISYYRKIHEQFKHNEGVDLKYKNSNLLIFHSGYLKHTVDEKDKNKRNKKLIDIEMSNENKNAFDYFNLGNEYSSMGDVTKALDAYVEAYKLKSDFRLSWVSTTLIQIVICLIQLKRFNDALNVLDDAGVIYENSPEFLYLKGEIFFLRGQMDDAKEVFLEIVNNPENYYHIIFRPDLKDQKPHSRLGDIYLSENDYNNAIFHYTSLLNINKYNTEGINKVVTLLNKFHTSEEISDFLNSKGLVNAKNIQHYISAAFSIGNPELALSLLEFYFEENQFLYKVALLKKYTIKSEGDLKGFSEILKDELMGSLYTSGWINLIDLYLLKKTTACEEIVESSLQFISDNENITDIFKFLDNKLNAKDISKELLIYVLQIGLIYKNDDICNIILDDIEKLDTEVIYKVANMLFTHGFKVEGLELYNMCDWSMFEINDFINIIDSLLEINNIEGAVEVAKYSTGIFNEDFRFYKYIIDNSRDINFLQTTISYAKGIFSGSKLLDTYMF</sequence>
<accession>A0ABT9Z5L5</accession>
<dbReference type="Proteomes" id="UP001232245">
    <property type="component" value="Unassembled WGS sequence"/>
</dbReference>
<keyword evidence="1" id="KW-0802">TPR repeat</keyword>
<reference evidence="3 4" key="1">
    <citation type="submission" date="2023-07" db="EMBL/GenBank/DDBJ databases">
        <title>Genomic Encyclopedia of Type Strains, Phase IV (KMG-IV): sequencing the most valuable type-strain genomes for metagenomic binning, comparative biology and taxonomic classification.</title>
        <authorList>
            <person name="Goeker M."/>
        </authorList>
    </citation>
    <scope>NUCLEOTIDE SEQUENCE [LARGE SCALE GENOMIC DNA]</scope>
    <source>
        <strain evidence="3 4">DSM 17723</strain>
    </source>
</reference>
<dbReference type="PROSITE" id="PS50005">
    <property type="entry name" value="TPR"/>
    <property type="match status" value="2"/>
</dbReference>
<evidence type="ECO:0000313" key="3">
    <source>
        <dbReference type="EMBL" id="MDQ0227136.1"/>
    </source>
</evidence>
<dbReference type="SMART" id="SM00028">
    <property type="entry name" value="TPR"/>
    <property type="match status" value="3"/>
</dbReference>
<dbReference type="EMBL" id="JAUSTZ010000008">
    <property type="protein sequence ID" value="MDQ0227136.1"/>
    <property type="molecule type" value="Genomic_DNA"/>
</dbReference>
<feature type="repeat" description="TPR" evidence="1">
    <location>
        <begin position="201"/>
        <end position="234"/>
    </location>
</feature>
<gene>
    <name evidence="3" type="ORF">J2S02_003481</name>
</gene>
<organism evidence="3 4">
    <name type="scientific">Metabacillus niabensis</name>
    <dbReference type="NCBI Taxonomy" id="324854"/>
    <lineage>
        <taxon>Bacteria</taxon>
        <taxon>Bacillati</taxon>
        <taxon>Bacillota</taxon>
        <taxon>Bacilli</taxon>
        <taxon>Bacillales</taxon>
        <taxon>Bacillaceae</taxon>
        <taxon>Metabacillus</taxon>
    </lineage>
</organism>
<dbReference type="Pfam" id="PF13181">
    <property type="entry name" value="TPR_8"/>
    <property type="match status" value="2"/>
</dbReference>
<evidence type="ECO:0000313" key="4">
    <source>
        <dbReference type="Proteomes" id="UP001232245"/>
    </source>
</evidence>
<dbReference type="InterPro" id="IPR019734">
    <property type="entry name" value="TPR_rpt"/>
</dbReference>
<protein>
    <submittedName>
        <fullName evidence="3">Glycosyltransferase involved in cell wall biosynthesis</fullName>
    </submittedName>
</protein>
<dbReference type="PANTHER" id="PTHR43630:SF2">
    <property type="entry name" value="GLYCOSYLTRANSFERASE"/>
    <property type="match status" value="1"/>
</dbReference>
<evidence type="ECO:0000256" key="1">
    <source>
        <dbReference type="PROSITE-ProRule" id="PRU00339"/>
    </source>
</evidence>
<feature type="domain" description="Glycosyltransferase 2-like" evidence="2">
    <location>
        <begin position="6"/>
        <end position="107"/>
    </location>
</feature>
<comment type="caution">
    <text evidence="3">The sequence shown here is derived from an EMBL/GenBank/DDBJ whole genome shotgun (WGS) entry which is preliminary data.</text>
</comment>
<dbReference type="SUPFAM" id="SSF48452">
    <property type="entry name" value="TPR-like"/>
    <property type="match status" value="1"/>
</dbReference>
<dbReference type="SUPFAM" id="SSF53448">
    <property type="entry name" value="Nucleotide-diphospho-sugar transferases"/>
    <property type="match status" value="1"/>
</dbReference>
<name>A0ABT9Z5L5_9BACI</name>
<evidence type="ECO:0000259" key="2">
    <source>
        <dbReference type="Pfam" id="PF00535"/>
    </source>
</evidence>
<dbReference type="Pfam" id="PF00535">
    <property type="entry name" value="Glycos_transf_2"/>
    <property type="match status" value="1"/>
</dbReference>
<proteinExistence type="predicted"/>
<dbReference type="Gene3D" id="1.25.40.10">
    <property type="entry name" value="Tetratricopeptide repeat domain"/>
    <property type="match status" value="1"/>
</dbReference>
<dbReference type="InterPro" id="IPR001173">
    <property type="entry name" value="Glyco_trans_2-like"/>
</dbReference>